<protein>
    <submittedName>
        <fullName evidence="2">Sugar phosphate isomerase/epimerase</fullName>
    </submittedName>
</protein>
<organism evidence="2 3">
    <name type="scientific">Paracoccus methylovorus</name>
    <dbReference type="NCBI Taxonomy" id="2812658"/>
    <lineage>
        <taxon>Bacteria</taxon>
        <taxon>Pseudomonadati</taxon>
        <taxon>Pseudomonadota</taxon>
        <taxon>Alphaproteobacteria</taxon>
        <taxon>Rhodobacterales</taxon>
        <taxon>Paracoccaceae</taxon>
        <taxon>Paracoccus</taxon>
    </lineage>
</organism>
<dbReference type="InterPro" id="IPR036237">
    <property type="entry name" value="Xyl_isomerase-like_sf"/>
</dbReference>
<dbReference type="RefSeq" id="WP_205295216.1">
    <property type="nucleotide sequence ID" value="NZ_CP070369.1"/>
</dbReference>
<dbReference type="EMBL" id="CP070369">
    <property type="protein sequence ID" value="QRZ14239.1"/>
    <property type="molecule type" value="Genomic_DNA"/>
</dbReference>
<dbReference type="InterPro" id="IPR050312">
    <property type="entry name" value="IolE/XylAMocC-like"/>
</dbReference>
<geneLocation type="plasmid" evidence="2 3">
    <name>p1</name>
</geneLocation>
<dbReference type="PANTHER" id="PTHR12110:SF41">
    <property type="entry name" value="INOSOSE DEHYDRATASE"/>
    <property type="match status" value="1"/>
</dbReference>
<proteinExistence type="predicted"/>
<accession>A0ABX7JK77</accession>
<feature type="domain" description="Xylose isomerase-like TIM barrel" evidence="1">
    <location>
        <begin position="25"/>
        <end position="251"/>
    </location>
</feature>
<dbReference type="Proteomes" id="UP000663629">
    <property type="component" value="Plasmid p1"/>
</dbReference>
<sequence length="298" mass="32045">MKNRLGLHANVWVAGWTEPEAARAIDKTAEFGFDLIEISAMAPHLMNIAETRRRLDQAGIGVTMSLGLEAAKDISSPDPDRVRAGETHLLDIVSGARDLGATHISGILYSAFQKYGEPATAAGVASSINVMQRVAEKAAASGITLGMEVVNRYESNILNTAAQGVEYCRRVGAPNVKVHLDVYHMNIEEVDAVAAIHATGEYLGYFHTGESHRGYMGTGSIDLKAIFQALARIGYEGPITYESFSSRVVGQPLTGILGIWRETWEDGDDLVAHAKMYTRSLMIAAQNSVTRSAALPGG</sequence>
<dbReference type="InterPro" id="IPR013022">
    <property type="entry name" value="Xyl_isomerase-like_TIM-brl"/>
</dbReference>
<reference evidence="2 3" key="1">
    <citation type="submission" date="2021-02" db="EMBL/GenBank/DDBJ databases">
        <title>Paracoccus methylovroum sp.nov., a new methanol and methylamine utilizing methylotrophic denitrifer.</title>
        <authorList>
            <person name="Timsy T."/>
            <person name="Behrendt U."/>
            <person name="Ulrich A."/>
            <person name="Spanner T."/>
            <person name="Foesel B.U."/>
            <person name="Horn M.A."/>
            <person name="Kolb S."/>
        </authorList>
    </citation>
    <scope>NUCLEOTIDE SEQUENCE [LARGE SCALE GENOMIC DNA]</scope>
    <source>
        <strain evidence="2 3">H4-D09</strain>
        <plasmid evidence="2 3">p1</plasmid>
    </source>
</reference>
<dbReference type="Pfam" id="PF01261">
    <property type="entry name" value="AP_endonuc_2"/>
    <property type="match status" value="1"/>
</dbReference>
<dbReference type="GO" id="GO:0016853">
    <property type="term" value="F:isomerase activity"/>
    <property type="evidence" value="ECO:0007669"/>
    <property type="project" value="UniProtKB-KW"/>
</dbReference>
<dbReference type="SUPFAM" id="SSF51658">
    <property type="entry name" value="Xylose isomerase-like"/>
    <property type="match status" value="1"/>
</dbReference>
<keyword evidence="3" id="KW-1185">Reference proteome</keyword>
<evidence type="ECO:0000313" key="2">
    <source>
        <dbReference type="EMBL" id="QRZ14239.1"/>
    </source>
</evidence>
<keyword evidence="2" id="KW-0413">Isomerase</keyword>
<name>A0ABX7JK77_9RHOB</name>
<gene>
    <name evidence="2" type="ORF">JWJ88_12120</name>
</gene>
<evidence type="ECO:0000259" key="1">
    <source>
        <dbReference type="Pfam" id="PF01261"/>
    </source>
</evidence>
<evidence type="ECO:0000313" key="3">
    <source>
        <dbReference type="Proteomes" id="UP000663629"/>
    </source>
</evidence>
<keyword evidence="2" id="KW-0614">Plasmid</keyword>
<dbReference type="Gene3D" id="3.20.20.150">
    <property type="entry name" value="Divalent-metal-dependent TIM barrel enzymes"/>
    <property type="match status" value="1"/>
</dbReference>
<dbReference type="PANTHER" id="PTHR12110">
    <property type="entry name" value="HYDROXYPYRUVATE ISOMERASE"/>
    <property type="match status" value="1"/>
</dbReference>